<feature type="region of interest" description="Disordered" evidence="1">
    <location>
        <begin position="84"/>
        <end position="124"/>
    </location>
</feature>
<dbReference type="AlphaFoldDB" id="A0A0J1BD41"/>
<feature type="compositionally biased region" description="Polar residues" evidence="1">
    <location>
        <begin position="114"/>
        <end position="124"/>
    </location>
</feature>
<sequence length="124" mass="13295">MEHGAWSMEHRATSHTMHTSCCHSAIQPSPPHAPRSHDPTIPLHSLISFLAPPPTTLSHLVHLFPQSQSIHVILLTTKALLSSPDTHNHTARPAVSAPTLVRTSPHPSAPVRTTVINAAGDTTT</sequence>
<dbReference type="EMBL" id="KQ087179">
    <property type="protein sequence ID" value="KLT45964.1"/>
    <property type="molecule type" value="Genomic_DNA"/>
</dbReference>
<accession>A0A0J1BD41</accession>
<keyword evidence="3" id="KW-1185">Reference proteome</keyword>
<evidence type="ECO:0000256" key="1">
    <source>
        <dbReference type="SAM" id="MobiDB-lite"/>
    </source>
</evidence>
<evidence type="ECO:0000313" key="3">
    <source>
        <dbReference type="Proteomes" id="UP000053611"/>
    </source>
</evidence>
<dbReference type="GeneID" id="28988106"/>
<proteinExistence type="predicted"/>
<dbReference type="RefSeq" id="XP_018282455.1">
    <property type="nucleotide sequence ID" value="XM_018427503.1"/>
</dbReference>
<dbReference type="Proteomes" id="UP000053611">
    <property type="component" value="Unassembled WGS sequence"/>
</dbReference>
<evidence type="ECO:0000313" key="2">
    <source>
        <dbReference type="EMBL" id="KLT45964.1"/>
    </source>
</evidence>
<name>A0A0J1BD41_9TREE</name>
<gene>
    <name evidence="2" type="ORF">CC85DRAFT_90055</name>
</gene>
<reference evidence="2 3" key="1">
    <citation type="submission" date="2015-03" db="EMBL/GenBank/DDBJ databases">
        <title>Genomics and transcriptomics of the oil-accumulating basidiomycete yeast T. oleaginosus allow insights into substrate utilization and the diverse evolutionary trajectories of mating systems in fungi.</title>
        <authorList>
            <consortium name="DOE Joint Genome Institute"/>
            <person name="Kourist R."/>
            <person name="Kracht O."/>
            <person name="Bracharz F."/>
            <person name="Lipzen A."/>
            <person name="Nolan M."/>
            <person name="Ohm R."/>
            <person name="Grigoriev I."/>
            <person name="Sun S."/>
            <person name="Heitman J."/>
            <person name="Bruck T."/>
            <person name="Nowrousian M."/>
        </authorList>
    </citation>
    <scope>NUCLEOTIDE SEQUENCE [LARGE SCALE GENOMIC DNA]</scope>
    <source>
        <strain evidence="2 3">IBC0246</strain>
    </source>
</reference>
<organism evidence="2 3">
    <name type="scientific">Cutaneotrichosporon oleaginosum</name>
    <dbReference type="NCBI Taxonomy" id="879819"/>
    <lineage>
        <taxon>Eukaryota</taxon>
        <taxon>Fungi</taxon>
        <taxon>Dikarya</taxon>
        <taxon>Basidiomycota</taxon>
        <taxon>Agaricomycotina</taxon>
        <taxon>Tremellomycetes</taxon>
        <taxon>Trichosporonales</taxon>
        <taxon>Trichosporonaceae</taxon>
        <taxon>Cutaneotrichosporon</taxon>
    </lineage>
</organism>
<protein>
    <submittedName>
        <fullName evidence="2">Uncharacterized protein</fullName>
    </submittedName>
</protein>